<proteinExistence type="predicted"/>
<protein>
    <recommendedName>
        <fullName evidence="3">DUF1093 domain-containing protein</fullName>
    </recommendedName>
</protein>
<organism evidence="1 2">
    <name type="scientific">Megavirus courdo11</name>
    <dbReference type="NCBI Taxonomy" id="1128140"/>
    <lineage>
        <taxon>Viruses</taxon>
        <taxon>Varidnaviria</taxon>
        <taxon>Bamfordvirae</taxon>
        <taxon>Nucleocytoviricota</taxon>
        <taxon>Megaviricetes</taxon>
        <taxon>Imitervirales</taxon>
        <taxon>Mimiviridae</taxon>
        <taxon>Megamimivirinae</taxon>
        <taxon>Megavirus</taxon>
        <taxon>Megavirus chilense</taxon>
    </lineage>
</organism>
<sequence length="71" mass="8258">MTQYNITGKILSTKICNGDVYKYLITDKKGETKNYTHFAKNEGILDKLREVKITYYVKNTEKYGSSNIIKK</sequence>
<evidence type="ECO:0000313" key="2">
    <source>
        <dbReference type="Proteomes" id="UP000241137"/>
    </source>
</evidence>
<name>K7Y7X3_9VIRU</name>
<dbReference type="Proteomes" id="UP000241137">
    <property type="component" value="Segment"/>
</dbReference>
<dbReference type="EMBL" id="JX975216">
    <property type="protein sequence ID" value="AFX92040.1"/>
    <property type="molecule type" value="Genomic_DNA"/>
</dbReference>
<accession>K7Y7X3</accession>
<evidence type="ECO:0000313" key="1">
    <source>
        <dbReference type="EMBL" id="AFX92040.1"/>
    </source>
</evidence>
<gene>
    <name evidence="1" type="ORF">CE11_00007</name>
</gene>
<reference evidence="1 2" key="1">
    <citation type="journal article" date="2014" name="Virus Genes">
        <title>Complete genome sequence of Courdo11 virus, a member of the family Mimiviridae.</title>
        <authorList>
            <person name="Yoosuf N."/>
            <person name="Pagnier I."/>
            <person name="Fournous G."/>
            <person name="Robert C."/>
            <person name="La Scola B."/>
            <person name="Raoult D."/>
            <person name="Colson P."/>
        </authorList>
    </citation>
    <scope>NUCLEOTIDE SEQUENCE [LARGE SCALE GENOMIC DNA]</scope>
</reference>
<evidence type="ECO:0008006" key="3">
    <source>
        <dbReference type="Google" id="ProtNLM"/>
    </source>
</evidence>